<evidence type="ECO:0000313" key="1">
    <source>
        <dbReference type="EMBL" id="KAJ9190661.1"/>
    </source>
</evidence>
<protein>
    <submittedName>
        <fullName evidence="1">Uncharacterized protein</fullName>
    </submittedName>
</protein>
<name>A0ABQ9NE88_HEVBR</name>
<proteinExistence type="predicted"/>
<dbReference type="EMBL" id="JARPOI010000001">
    <property type="protein sequence ID" value="KAJ9190661.1"/>
    <property type="molecule type" value="Genomic_DNA"/>
</dbReference>
<reference evidence="1" key="1">
    <citation type="journal article" date="2023" name="Plant Biotechnol. J.">
        <title>Chromosome-level wild Hevea brasiliensis genome provides new tools for genomic-assisted breeding and valuable loci to elevate rubber yield.</title>
        <authorList>
            <person name="Cheng H."/>
            <person name="Song X."/>
            <person name="Hu Y."/>
            <person name="Wu T."/>
            <person name="Yang Q."/>
            <person name="An Z."/>
            <person name="Feng S."/>
            <person name="Deng Z."/>
            <person name="Wu W."/>
            <person name="Zeng X."/>
            <person name="Tu M."/>
            <person name="Wang X."/>
            <person name="Huang H."/>
        </authorList>
    </citation>
    <scope>NUCLEOTIDE SEQUENCE</scope>
    <source>
        <strain evidence="1">MT/VB/25A 57/8</strain>
    </source>
</reference>
<dbReference type="Proteomes" id="UP001174677">
    <property type="component" value="Chromosome 1"/>
</dbReference>
<evidence type="ECO:0000313" key="2">
    <source>
        <dbReference type="Proteomes" id="UP001174677"/>
    </source>
</evidence>
<comment type="caution">
    <text evidence="1">The sequence shown here is derived from an EMBL/GenBank/DDBJ whole genome shotgun (WGS) entry which is preliminary data.</text>
</comment>
<accession>A0ABQ9NE88</accession>
<feature type="non-terminal residue" evidence="1">
    <location>
        <position position="1"/>
    </location>
</feature>
<keyword evidence="2" id="KW-1185">Reference proteome</keyword>
<gene>
    <name evidence="1" type="ORF">P3X46_001841</name>
</gene>
<sequence length="62" mass="6899">NHFNQTVSCTTAENDTNSASIVDRAVQDYFLLLHYIAPSFCKKANSKVDFLSFKSPPQSTSI</sequence>
<organism evidence="1 2">
    <name type="scientific">Hevea brasiliensis</name>
    <name type="common">Para rubber tree</name>
    <name type="synonym">Siphonia brasiliensis</name>
    <dbReference type="NCBI Taxonomy" id="3981"/>
    <lineage>
        <taxon>Eukaryota</taxon>
        <taxon>Viridiplantae</taxon>
        <taxon>Streptophyta</taxon>
        <taxon>Embryophyta</taxon>
        <taxon>Tracheophyta</taxon>
        <taxon>Spermatophyta</taxon>
        <taxon>Magnoliopsida</taxon>
        <taxon>eudicotyledons</taxon>
        <taxon>Gunneridae</taxon>
        <taxon>Pentapetalae</taxon>
        <taxon>rosids</taxon>
        <taxon>fabids</taxon>
        <taxon>Malpighiales</taxon>
        <taxon>Euphorbiaceae</taxon>
        <taxon>Crotonoideae</taxon>
        <taxon>Micrandreae</taxon>
        <taxon>Hevea</taxon>
    </lineage>
</organism>